<name>A0ABP9DFV9_9BACT</name>
<dbReference type="EMBL" id="BAABJX010000046">
    <property type="protein sequence ID" value="GAA4842986.1"/>
    <property type="molecule type" value="Genomic_DNA"/>
</dbReference>
<evidence type="ECO:0000313" key="1">
    <source>
        <dbReference type="EMBL" id="GAA4842986.1"/>
    </source>
</evidence>
<accession>A0ABP9DFV9</accession>
<gene>
    <name evidence="1" type="ORF">GCM10023331_30040</name>
</gene>
<proteinExistence type="predicted"/>
<sequence length="166" mass="19636">MKREMDRGLNIDSSQTTEKFLHLSKEVIEFLIENLIKLHELEQEIFERSQKLQNPAEPNQLQAGEKELWDEYKKRHGELISAFSMSSNMERGSSFGKPTKYEYLLNPDTKFLFIMKSALKAVVETQYEEGIIRKDQFILKKDKDGWKVNSKKYGFLNDSTWYKDEL</sequence>
<keyword evidence="2" id="KW-1185">Reference proteome</keyword>
<reference evidence="2" key="1">
    <citation type="journal article" date="2019" name="Int. J. Syst. Evol. Microbiol.">
        <title>The Global Catalogue of Microorganisms (GCM) 10K type strain sequencing project: providing services to taxonomists for standard genome sequencing and annotation.</title>
        <authorList>
            <consortium name="The Broad Institute Genomics Platform"/>
            <consortium name="The Broad Institute Genome Sequencing Center for Infectious Disease"/>
            <person name="Wu L."/>
            <person name="Ma J."/>
        </authorList>
    </citation>
    <scope>NUCLEOTIDE SEQUENCE [LARGE SCALE GENOMIC DNA]</scope>
    <source>
        <strain evidence="2">JCM 18326</strain>
    </source>
</reference>
<organism evidence="1 2">
    <name type="scientific">Algivirga pacifica</name>
    <dbReference type="NCBI Taxonomy" id="1162670"/>
    <lineage>
        <taxon>Bacteria</taxon>
        <taxon>Pseudomonadati</taxon>
        <taxon>Bacteroidota</taxon>
        <taxon>Cytophagia</taxon>
        <taxon>Cytophagales</taxon>
        <taxon>Flammeovirgaceae</taxon>
        <taxon>Algivirga</taxon>
    </lineage>
</organism>
<comment type="caution">
    <text evidence="1">The sequence shown here is derived from an EMBL/GenBank/DDBJ whole genome shotgun (WGS) entry which is preliminary data.</text>
</comment>
<protein>
    <recommendedName>
        <fullName evidence="3">NTF2 fold immunity protein domain-containing protein</fullName>
    </recommendedName>
</protein>
<evidence type="ECO:0008006" key="3">
    <source>
        <dbReference type="Google" id="ProtNLM"/>
    </source>
</evidence>
<dbReference type="RefSeq" id="WP_345373226.1">
    <property type="nucleotide sequence ID" value="NZ_BAABJX010000046.1"/>
</dbReference>
<dbReference type="Proteomes" id="UP001500298">
    <property type="component" value="Unassembled WGS sequence"/>
</dbReference>
<evidence type="ECO:0000313" key="2">
    <source>
        <dbReference type="Proteomes" id="UP001500298"/>
    </source>
</evidence>